<keyword evidence="3" id="KW-1185">Reference proteome</keyword>
<name>A0A093VCY1_9GAMM</name>
<dbReference type="eggNOG" id="COG2320">
    <property type="taxonomic scope" value="Bacteria"/>
</dbReference>
<reference evidence="3 4" key="1">
    <citation type="submission" date="2014-08" db="EMBL/GenBank/DDBJ databases">
        <title>Genome sequences of NCPPB Pectobacterium isolates.</title>
        <authorList>
            <person name="Glover R.H."/>
            <person name="Sapp M."/>
            <person name="Elphinstone J."/>
        </authorList>
    </citation>
    <scope>NUCLEOTIDE SEQUENCE [LARGE SCALE GENOMIC DNA]</scope>
    <source>
        <strain evidence="2 3">NCPPB 2793</strain>
        <strain evidence="1 4">NCPPB 2795</strain>
    </source>
</reference>
<organism evidence="1 4">
    <name type="scientific">Pectobacterium betavasculorum</name>
    <dbReference type="NCBI Taxonomy" id="55207"/>
    <lineage>
        <taxon>Bacteria</taxon>
        <taxon>Pseudomonadati</taxon>
        <taxon>Pseudomonadota</taxon>
        <taxon>Gammaproteobacteria</taxon>
        <taxon>Enterobacterales</taxon>
        <taxon>Pectobacteriaceae</taxon>
        <taxon>Pectobacterium</taxon>
    </lineage>
</organism>
<dbReference type="RefSeq" id="WP_039307072.1">
    <property type="nucleotide sequence ID" value="NZ_JAODTE010000011.1"/>
</dbReference>
<dbReference type="Proteomes" id="UP000032874">
    <property type="component" value="Unassembled WGS sequence"/>
</dbReference>
<accession>A0A093VCY1</accession>
<evidence type="ECO:0008006" key="5">
    <source>
        <dbReference type="Google" id="ProtNLM"/>
    </source>
</evidence>
<dbReference type="Proteomes" id="UP000032869">
    <property type="component" value="Unassembled WGS sequence"/>
</dbReference>
<dbReference type="Gene3D" id="3.30.460.10">
    <property type="entry name" value="Beta Polymerase, domain 2"/>
    <property type="match status" value="1"/>
</dbReference>
<dbReference type="Pfam" id="PF04229">
    <property type="entry name" value="GrpB"/>
    <property type="match status" value="1"/>
</dbReference>
<proteinExistence type="predicted"/>
<dbReference type="OrthoDB" id="9799092at2"/>
<dbReference type="PANTHER" id="PTHR34822:SF1">
    <property type="entry name" value="GRPB FAMILY PROTEIN"/>
    <property type="match status" value="1"/>
</dbReference>
<evidence type="ECO:0000313" key="1">
    <source>
        <dbReference type="EMBL" id="KFX03826.1"/>
    </source>
</evidence>
<dbReference type="STRING" id="55207.KP22_15300"/>
<evidence type="ECO:0000313" key="2">
    <source>
        <dbReference type="EMBL" id="KFX18438.1"/>
    </source>
</evidence>
<dbReference type="PANTHER" id="PTHR34822">
    <property type="entry name" value="GRPB DOMAIN PROTEIN (AFU_ORTHOLOGUE AFUA_1G01530)"/>
    <property type="match status" value="1"/>
</dbReference>
<evidence type="ECO:0000313" key="3">
    <source>
        <dbReference type="Proteomes" id="UP000032869"/>
    </source>
</evidence>
<dbReference type="InterPro" id="IPR043519">
    <property type="entry name" value="NT_sf"/>
</dbReference>
<gene>
    <name evidence="2" type="ORF">JV35_16545</name>
    <name evidence="1" type="ORF">KP22_15300</name>
</gene>
<protein>
    <recommendedName>
        <fullName evidence="5">GrpB family protein</fullName>
    </recommendedName>
</protein>
<dbReference type="AlphaFoldDB" id="A0A093VCY1"/>
<dbReference type="EMBL" id="JQHL01000009">
    <property type="protein sequence ID" value="KFX18438.1"/>
    <property type="molecule type" value="Genomic_DNA"/>
</dbReference>
<evidence type="ECO:0000313" key="4">
    <source>
        <dbReference type="Proteomes" id="UP000032874"/>
    </source>
</evidence>
<comment type="caution">
    <text evidence="1">The sequence shown here is derived from an EMBL/GenBank/DDBJ whole genome shotgun (WGS) entry which is preliminary data.</text>
</comment>
<sequence length="166" mass="18241">MTGRTITVVDYDPHWATNYATAARVLAQALGEVAVRVHHIGSTAVPGLPAKPVIDMLLEVVSLSGLDRLDQVMVDLGYRPRGENGMTGRRYYTKGDDDRTHHLHAFVVGDAHIQRHLAFRDYLRANPSVCAEYAAIKRAAALVCDNDSAVYSQLKNDFIGTHDVNA</sequence>
<dbReference type="InterPro" id="IPR007344">
    <property type="entry name" value="GrpB/CoaE"/>
</dbReference>
<dbReference type="SUPFAM" id="SSF81301">
    <property type="entry name" value="Nucleotidyltransferase"/>
    <property type="match status" value="1"/>
</dbReference>
<dbReference type="EMBL" id="JQHM01000007">
    <property type="protein sequence ID" value="KFX03826.1"/>
    <property type="molecule type" value="Genomic_DNA"/>
</dbReference>